<dbReference type="GO" id="GO:0009451">
    <property type="term" value="P:RNA modification"/>
    <property type="evidence" value="ECO:0007669"/>
    <property type="project" value="InterPro"/>
</dbReference>
<comment type="caution">
    <text evidence="3">The sequence shown here is derived from an EMBL/GenBank/DDBJ whole genome shotgun (WGS) entry which is preliminary data.</text>
</comment>
<dbReference type="FunFam" id="1.25.40.10:FF:000584">
    <property type="entry name" value="Pentatricopeptide repeat-containing protein"/>
    <property type="match status" value="1"/>
</dbReference>
<evidence type="ECO:0000256" key="2">
    <source>
        <dbReference type="PROSITE-ProRule" id="PRU00708"/>
    </source>
</evidence>
<proteinExistence type="predicted"/>
<dbReference type="Proteomes" id="UP001163823">
    <property type="component" value="Chromosome 3"/>
</dbReference>
<reference evidence="3" key="1">
    <citation type="journal article" date="2023" name="Science">
        <title>Elucidation of the pathway for biosynthesis of saponin adjuvants from the soapbark tree.</title>
        <authorList>
            <person name="Reed J."/>
            <person name="Orme A."/>
            <person name="El-Demerdash A."/>
            <person name="Owen C."/>
            <person name="Martin L.B.B."/>
            <person name="Misra R.C."/>
            <person name="Kikuchi S."/>
            <person name="Rejzek M."/>
            <person name="Martin A.C."/>
            <person name="Harkess A."/>
            <person name="Leebens-Mack J."/>
            <person name="Louveau T."/>
            <person name="Stephenson M.J."/>
            <person name="Osbourn A."/>
        </authorList>
    </citation>
    <scope>NUCLEOTIDE SEQUENCE</scope>
    <source>
        <strain evidence="3">S10</strain>
    </source>
</reference>
<dbReference type="KEGG" id="qsa:O6P43_004438"/>
<dbReference type="FunFam" id="1.25.40.10:FF:000144">
    <property type="entry name" value="Pentatricopeptide repeat-containing protein, mitochondrial"/>
    <property type="match status" value="1"/>
</dbReference>
<keyword evidence="1" id="KW-0677">Repeat</keyword>
<dbReference type="InterPro" id="IPR002885">
    <property type="entry name" value="PPR_rpt"/>
</dbReference>
<organism evidence="3 4">
    <name type="scientific">Quillaja saponaria</name>
    <name type="common">Soap bark tree</name>
    <dbReference type="NCBI Taxonomy" id="32244"/>
    <lineage>
        <taxon>Eukaryota</taxon>
        <taxon>Viridiplantae</taxon>
        <taxon>Streptophyta</taxon>
        <taxon>Embryophyta</taxon>
        <taxon>Tracheophyta</taxon>
        <taxon>Spermatophyta</taxon>
        <taxon>Magnoliopsida</taxon>
        <taxon>eudicotyledons</taxon>
        <taxon>Gunneridae</taxon>
        <taxon>Pentapetalae</taxon>
        <taxon>rosids</taxon>
        <taxon>fabids</taxon>
        <taxon>Fabales</taxon>
        <taxon>Quillajaceae</taxon>
        <taxon>Quillaja</taxon>
    </lineage>
</organism>
<dbReference type="PANTHER" id="PTHR47926:SF413">
    <property type="entry name" value="REPEAT (TPR)-LIKE SUPERFAMILY PROTEIN, PUTATIVE-RELATED"/>
    <property type="match status" value="1"/>
</dbReference>
<dbReference type="InterPro" id="IPR046960">
    <property type="entry name" value="PPR_At4g14850-like_plant"/>
</dbReference>
<feature type="repeat" description="PPR" evidence="2">
    <location>
        <begin position="81"/>
        <end position="115"/>
    </location>
</feature>
<dbReference type="EMBL" id="JARAOO010000003">
    <property type="protein sequence ID" value="KAJ7974354.1"/>
    <property type="molecule type" value="Genomic_DNA"/>
</dbReference>
<feature type="repeat" description="PPR" evidence="2">
    <location>
        <begin position="252"/>
        <end position="286"/>
    </location>
</feature>
<dbReference type="Pfam" id="PF01535">
    <property type="entry name" value="PPR"/>
    <property type="match status" value="3"/>
</dbReference>
<dbReference type="InterPro" id="IPR046848">
    <property type="entry name" value="E_motif"/>
</dbReference>
<dbReference type="InterPro" id="IPR011990">
    <property type="entry name" value="TPR-like_helical_dom_sf"/>
</dbReference>
<dbReference type="Pfam" id="PF20431">
    <property type="entry name" value="E_motif"/>
    <property type="match status" value="1"/>
</dbReference>
<feature type="repeat" description="PPR" evidence="2">
    <location>
        <begin position="221"/>
        <end position="251"/>
    </location>
</feature>
<keyword evidence="4" id="KW-1185">Reference proteome</keyword>
<dbReference type="NCBIfam" id="TIGR00756">
    <property type="entry name" value="PPR"/>
    <property type="match status" value="6"/>
</dbReference>
<name>A0AAD7Q425_QUISA</name>
<protein>
    <submittedName>
        <fullName evidence="3">Pentatricopeptide repeat-containing protein</fullName>
    </submittedName>
</protein>
<gene>
    <name evidence="3" type="ORF">O6P43_004438</name>
</gene>
<evidence type="ECO:0000313" key="3">
    <source>
        <dbReference type="EMBL" id="KAJ7974354.1"/>
    </source>
</evidence>
<dbReference type="FunFam" id="1.25.40.10:FF:000941">
    <property type="entry name" value="Pentatricopeptide repeat-containing protein At5g15300"/>
    <property type="match status" value="1"/>
</dbReference>
<dbReference type="GO" id="GO:0003729">
    <property type="term" value="F:mRNA binding"/>
    <property type="evidence" value="ECO:0007669"/>
    <property type="project" value="UniProtKB-ARBA"/>
</dbReference>
<dbReference type="PANTHER" id="PTHR47926">
    <property type="entry name" value="PENTATRICOPEPTIDE REPEAT-CONTAINING PROTEIN"/>
    <property type="match status" value="1"/>
</dbReference>
<dbReference type="Pfam" id="PF13041">
    <property type="entry name" value="PPR_2"/>
    <property type="match status" value="3"/>
</dbReference>
<accession>A0AAD7Q425</accession>
<dbReference type="PROSITE" id="PS51375">
    <property type="entry name" value="PPR"/>
    <property type="match status" value="4"/>
</dbReference>
<dbReference type="AlphaFoldDB" id="A0AAD7Q425"/>
<evidence type="ECO:0000313" key="4">
    <source>
        <dbReference type="Proteomes" id="UP001163823"/>
    </source>
</evidence>
<feature type="repeat" description="PPR" evidence="2">
    <location>
        <begin position="353"/>
        <end position="387"/>
    </location>
</feature>
<evidence type="ECO:0000256" key="1">
    <source>
        <dbReference type="ARBA" id="ARBA00022737"/>
    </source>
</evidence>
<dbReference type="FunFam" id="1.25.40.10:FF:000557">
    <property type="entry name" value="Pentatricopeptide repeat-containing protein, chloroplastic"/>
    <property type="match status" value="1"/>
</dbReference>
<sequence length="575" mass="64260">MQISVPVRTPAWVSRRRILEEKLSELHKCTNSNQVKQVHAQILKANLHQDLYVTPKLIAALSLCRQMVLAVNVFKQVHEPNVHLYNTLIRAHIQNSQPLQAFATFFEMQKSGVYPDNFTYPFLLKGCAGRSRFPVIQMIHSHIVKIGFYSDIFVPNSLIDTYSRCGLLGVIAARKLFMAMIERDTVSWNSMIGGLVRADGYVKAGEMNEAFKFFEKMPERNVVSWSTMVTGYSKAGDMVMARMLFDKMPVKNLVIWTIIISGYAEKGLAKEATALYDQMEESGLKPDVGAVVSILAACAESGLLGLGKKVHASIERTRFKCITLVSNALIDMYAKCGCLDTAFRVFNGVAEKDVVSWNVILQGLAVHGHGKKALQLFSRMIHEGFEPDKVTFVGVLCACTHAGLVEEGRKYFYSMERDHGIVPQIEHYGCMIDLLGRGGHLTEAFRLLHSMPVEPNAIIWGTLLGACRMHNAVELAKELRDHLFKLEPSDPGNFTLLSNIYAQAGDWGTVADVRLRMKDAGVQKPSGASSIELEEEVHEFTVLDASHPKSDDIYQMIGRLVQDLRQVGYVPNVYE</sequence>
<dbReference type="Gene3D" id="1.25.40.10">
    <property type="entry name" value="Tetratricopeptide repeat domain"/>
    <property type="match status" value="3"/>
</dbReference>